<proteinExistence type="predicted"/>
<dbReference type="Proteomes" id="UP000282460">
    <property type="component" value="Unassembled WGS sequence"/>
</dbReference>
<organism evidence="1 2">
    <name type="scientific">Mycetocola zhadangensis</name>
    <dbReference type="NCBI Taxonomy" id="1164595"/>
    <lineage>
        <taxon>Bacteria</taxon>
        <taxon>Bacillati</taxon>
        <taxon>Actinomycetota</taxon>
        <taxon>Actinomycetes</taxon>
        <taxon>Micrococcales</taxon>
        <taxon>Microbacteriaceae</taxon>
        <taxon>Mycetocola</taxon>
    </lineage>
</organism>
<keyword evidence="2" id="KW-1185">Reference proteome</keyword>
<dbReference type="AlphaFoldDB" id="A0A3L7IWS3"/>
<gene>
    <name evidence="1" type="ORF">D9V28_11830</name>
</gene>
<accession>A0A3L7IWS3</accession>
<evidence type="ECO:0000313" key="1">
    <source>
        <dbReference type="EMBL" id="RLQ82643.1"/>
    </source>
</evidence>
<sequence>MHAYQDDPAIYVLITVLFPEKRSKEAVVMPATTKTDAIPRVARDGIRHSCGVIKEDGGATVILIASVLLRVIGTGLSWVWSALVTGNRTLIRTISAITS</sequence>
<evidence type="ECO:0000313" key="2">
    <source>
        <dbReference type="Proteomes" id="UP000282460"/>
    </source>
</evidence>
<protein>
    <submittedName>
        <fullName evidence="1">Uncharacterized protein</fullName>
    </submittedName>
</protein>
<comment type="caution">
    <text evidence="1">The sequence shown here is derived from an EMBL/GenBank/DDBJ whole genome shotgun (WGS) entry which is preliminary data.</text>
</comment>
<reference evidence="1 2" key="1">
    <citation type="submission" date="2018-10" db="EMBL/GenBank/DDBJ databases">
        <authorList>
            <person name="Li J."/>
        </authorList>
    </citation>
    <scope>NUCLEOTIDE SEQUENCE [LARGE SCALE GENOMIC DNA]</scope>
    <source>
        <strain evidence="1 2">ZD1-4</strain>
    </source>
</reference>
<name>A0A3L7IWS3_9MICO</name>
<dbReference type="EMBL" id="RCWJ01000003">
    <property type="protein sequence ID" value="RLQ82643.1"/>
    <property type="molecule type" value="Genomic_DNA"/>
</dbReference>